<dbReference type="AlphaFoldDB" id="A0A7W4K210"/>
<evidence type="ECO:0000256" key="6">
    <source>
        <dbReference type="ARBA" id="ARBA00022989"/>
    </source>
</evidence>
<dbReference type="SUPFAM" id="SSF82714">
    <property type="entry name" value="Multidrug efflux transporter AcrB TolC docking domain, DN and DC subdomains"/>
    <property type="match status" value="2"/>
</dbReference>
<feature type="transmembrane region" description="Helical" evidence="8">
    <location>
        <begin position="427"/>
        <end position="447"/>
    </location>
</feature>
<evidence type="ECO:0000256" key="7">
    <source>
        <dbReference type="ARBA" id="ARBA00023136"/>
    </source>
</evidence>
<comment type="subcellular location">
    <subcellularLocation>
        <location evidence="1">Cell membrane</location>
        <topology evidence="1">Multi-pass membrane protein</topology>
    </subcellularLocation>
</comment>
<evidence type="ECO:0000313" key="10">
    <source>
        <dbReference type="Proteomes" id="UP000530320"/>
    </source>
</evidence>
<evidence type="ECO:0000256" key="2">
    <source>
        <dbReference type="ARBA" id="ARBA00010942"/>
    </source>
</evidence>
<dbReference type="EMBL" id="JABEQP010000011">
    <property type="protein sequence ID" value="MBB2198795.1"/>
    <property type="molecule type" value="Genomic_DNA"/>
</dbReference>
<sequence length="1034" mass="111279">MNFVLKLLAGRKALLGAVILIMIAGIFDLQSLPVEPVPDISPRQVLVSVSAPGLPTQEIERLVTVPVETVLSSVVGLGSMRSVSRTGVSVLYLQFDDGTDIYRARELVSQRLTEARNAIPVEHASLSMGPMTTGMGEILQLQIHGAGHSLAELNTIMTWNVVPKLRLIPGVVDVNVNGGASQTYEVELDPIVLRRYGISVSDVFKAVDSGDEAAGGAWLEQNDEQHIIGGRSLIDSLEEFGDIQVWSGANGAAVHIRELGRVHEGQLPRLGAVTRDGKGEIVNAVILLREGANAKKTLAAIKAALPRVTHSLPQGITLEPYYSRSTLTNVTIMTVRDNLVMGAILVFAVLLLVIGDWRASLVIISVIPFSLLCAMVGMNHLGISANLLSLGAIDFGMIVDSALVIVESVMSRRLAPGSSFAGSIAQVVALVTRPVTFAILIIILVYLPILTLEGIEGRMFKPMAETIILGLLASLVFSLVCIPALSLMLIRPHYAQPQDSEPDDESAHDTRLIAFLRRGFLHASRYCIAHTGRVTVIALAILGISGFMATRLGGEFIPQLQEGDLVVTSTRLPGISLDASLRSVNAIEKTLHTFPDIRTVVSNTGTSTIPTDPQGGEQTDTYILLKPRSEWKTASTQEGLVRAFDTALRKNNPGSLYNWSQPIQMRMDDLQSGVRSQIAVGVYGPDLKTLSKLTARISEVIAAVPGAADVAPQDVGTIPYLHIDVDRAAAGRLNVSTAEVLDVIEAVGGHVGPPVSINGALVPTEVRFGPDNRSSLSLLRQLPVVTRDDHLLELSQVAHITLDDGPAAIRRDQGERRMMVQANVRGRDLASFVQAAQQTVAEKVPLPSGYRMEWSGQFRNLQTAVARLEIVVPITLVLIFLLLLLALDDLWLAGLVFINLPFAATGGIIALWLRGMPFSISAGIGFIALFGVATLNGVVLVSWIIEKRRNGFDGFTAATMAARERFRPVMATASVACLGFFPMAFSMSEGAEVEKPLATVVIGGLVSCTMLTLLVLPAFYIKISKWRDSLKRVF</sequence>
<keyword evidence="5 8" id="KW-0812">Transmembrane</keyword>
<dbReference type="InterPro" id="IPR001036">
    <property type="entry name" value="Acrflvin-R"/>
</dbReference>
<feature type="transmembrane region" description="Helical" evidence="8">
    <location>
        <begin position="338"/>
        <end position="354"/>
    </location>
</feature>
<dbReference type="GO" id="GO:0042910">
    <property type="term" value="F:xenobiotic transmembrane transporter activity"/>
    <property type="evidence" value="ECO:0007669"/>
    <property type="project" value="TreeGrafter"/>
</dbReference>
<feature type="transmembrane region" description="Helical" evidence="8">
    <location>
        <begin position="919"/>
        <end position="945"/>
    </location>
</feature>
<feature type="transmembrane region" description="Helical" evidence="8">
    <location>
        <begin position="870"/>
        <end position="887"/>
    </location>
</feature>
<keyword evidence="7 8" id="KW-0472">Membrane</keyword>
<dbReference type="InterPro" id="IPR027463">
    <property type="entry name" value="AcrB_DN_DC_subdom"/>
</dbReference>
<evidence type="ECO:0000256" key="1">
    <source>
        <dbReference type="ARBA" id="ARBA00004651"/>
    </source>
</evidence>
<dbReference type="Pfam" id="PF00873">
    <property type="entry name" value="ACR_tran"/>
    <property type="match status" value="1"/>
</dbReference>
<dbReference type="GO" id="GO:0008324">
    <property type="term" value="F:monoatomic cation transmembrane transporter activity"/>
    <property type="evidence" value="ECO:0007669"/>
    <property type="project" value="InterPro"/>
</dbReference>
<dbReference type="PANTHER" id="PTHR32063:SF24">
    <property type="entry name" value="CATION EFFLUX SYSTEM (ACRB_ACRD_ACRF FAMILY)"/>
    <property type="match status" value="1"/>
</dbReference>
<dbReference type="GO" id="GO:0005886">
    <property type="term" value="C:plasma membrane"/>
    <property type="evidence" value="ECO:0007669"/>
    <property type="project" value="UniProtKB-SubCell"/>
</dbReference>
<gene>
    <name evidence="9" type="ORF">HLH44_15260</name>
</gene>
<proteinExistence type="inferred from homology"/>
<feature type="transmembrane region" description="Helical" evidence="8">
    <location>
        <begin position="387"/>
        <end position="406"/>
    </location>
</feature>
<keyword evidence="4" id="KW-1003">Cell membrane</keyword>
<dbReference type="Gene3D" id="3.30.2090.10">
    <property type="entry name" value="Multidrug efflux transporter AcrB TolC docking domain, DN and DC subdomains"/>
    <property type="match status" value="2"/>
</dbReference>
<feature type="transmembrane region" description="Helical" evidence="8">
    <location>
        <begin position="894"/>
        <end position="913"/>
    </location>
</feature>
<dbReference type="PRINTS" id="PR00702">
    <property type="entry name" value="ACRIFLAVINRP"/>
</dbReference>
<feature type="transmembrane region" description="Helical" evidence="8">
    <location>
        <begin position="966"/>
        <end position="985"/>
    </location>
</feature>
<organism evidence="9 10">
    <name type="scientific">Gluconacetobacter dulcium</name>
    <dbReference type="NCBI Taxonomy" id="2729096"/>
    <lineage>
        <taxon>Bacteria</taxon>
        <taxon>Pseudomonadati</taxon>
        <taxon>Pseudomonadota</taxon>
        <taxon>Alphaproteobacteria</taxon>
        <taxon>Acetobacterales</taxon>
        <taxon>Acetobacteraceae</taxon>
        <taxon>Gluconacetobacter</taxon>
    </lineage>
</organism>
<evidence type="ECO:0000256" key="5">
    <source>
        <dbReference type="ARBA" id="ARBA00022692"/>
    </source>
</evidence>
<dbReference type="SUPFAM" id="SSF82866">
    <property type="entry name" value="Multidrug efflux transporter AcrB transmembrane domain"/>
    <property type="match status" value="2"/>
</dbReference>
<dbReference type="Gene3D" id="3.30.70.1440">
    <property type="entry name" value="Multidrug efflux transporter AcrB pore domain"/>
    <property type="match status" value="1"/>
</dbReference>
<dbReference type="NCBIfam" id="TIGR00914">
    <property type="entry name" value="2A0601"/>
    <property type="match status" value="1"/>
</dbReference>
<dbReference type="Gene3D" id="3.30.70.1430">
    <property type="entry name" value="Multidrug efflux transporter AcrB pore domain"/>
    <property type="match status" value="2"/>
</dbReference>
<reference evidence="9 10" key="1">
    <citation type="submission" date="2020-04" db="EMBL/GenBank/DDBJ databases">
        <title>Description of novel Gluconacetobacter.</title>
        <authorList>
            <person name="Sombolestani A."/>
        </authorList>
    </citation>
    <scope>NUCLEOTIDE SEQUENCE [LARGE SCALE GENOMIC DNA]</scope>
    <source>
        <strain evidence="9 10">LMG 22058</strain>
    </source>
</reference>
<dbReference type="InterPro" id="IPR004763">
    <property type="entry name" value="CusA-like"/>
</dbReference>
<dbReference type="Gene3D" id="3.30.70.1320">
    <property type="entry name" value="Multidrug efflux transporter AcrB pore domain like"/>
    <property type="match status" value="1"/>
</dbReference>
<dbReference type="Gene3D" id="1.20.1640.10">
    <property type="entry name" value="Multidrug efflux transporter AcrB transmembrane domain"/>
    <property type="match status" value="2"/>
</dbReference>
<name>A0A7W4K210_9PROT</name>
<evidence type="ECO:0000256" key="3">
    <source>
        <dbReference type="ARBA" id="ARBA00022448"/>
    </source>
</evidence>
<evidence type="ECO:0000256" key="4">
    <source>
        <dbReference type="ARBA" id="ARBA00022475"/>
    </source>
</evidence>
<keyword evidence="3" id="KW-0813">Transport</keyword>
<dbReference type="SUPFAM" id="SSF82693">
    <property type="entry name" value="Multidrug efflux transporter AcrB pore domain, PN1, PN2, PC1 and PC2 subdomains"/>
    <property type="match status" value="2"/>
</dbReference>
<dbReference type="PANTHER" id="PTHR32063">
    <property type="match status" value="1"/>
</dbReference>
<comment type="caution">
    <text evidence="9">The sequence shown here is derived from an EMBL/GenBank/DDBJ whole genome shotgun (WGS) entry which is preliminary data.</text>
</comment>
<keyword evidence="6 8" id="KW-1133">Transmembrane helix</keyword>
<evidence type="ECO:0000313" key="9">
    <source>
        <dbReference type="EMBL" id="MBB2198795.1"/>
    </source>
</evidence>
<comment type="similarity">
    <text evidence="2">Belongs to the resistance-nodulation-cell division (RND) (TC 2.A.6) family.</text>
</comment>
<feature type="transmembrane region" description="Helical" evidence="8">
    <location>
        <begin position="997"/>
        <end position="1021"/>
    </location>
</feature>
<dbReference type="Proteomes" id="UP000530320">
    <property type="component" value="Unassembled WGS sequence"/>
</dbReference>
<feature type="transmembrane region" description="Helical" evidence="8">
    <location>
        <begin position="526"/>
        <end position="549"/>
    </location>
</feature>
<dbReference type="RefSeq" id="WP_183009876.1">
    <property type="nucleotide sequence ID" value="NZ_JABEQP010000011.1"/>
</dbReference>
<evidence type="ECO:0000256" key="8">
    <source>
        <dbReference type="SAM" id="Phobius"/>
    </source>
</evidence>
<protein>
    <submittedName>
        <fullName evidence="9">Efflux RND transporter permease subunit</fullName>
    </submittedName>
</protein>
<feature type="transmembrane region" description="Helical" evidence="8">
    <location>
        <begin position="361"/>
        <end position="381"/>
    </location>
</feature>
<feature type="transmembrane region" description="Helical" evidence="8">
    <location>
        <begin position="467"/>
        <end position="490"/>
    </location>
</feature>
<accession>A0A7W4K210</accession>